<dbReference type="STRING" id="1122198.SAMN02745729_101358"/>
<protein>
    <submittedName>
        <fullName evidence="16">Hemoglobin/transferrin/lactoferrin receptor protein</fullName>
    </submittedName>
</protein>
<feature type="signal peptide" evidence="13">
    <location>
        <begin position="1"/>
        <end position="25"/>
    </location>
</feature>
<dbReference type="OrthoDB" id="9764669at2"/>
<dbReference type="GO" id="GO:0009279">
    <property type="term" value="C:cell outer membrane"/>
    <property type="evidence" value="ECO:0007669"/>
    <property type="project" value="UniProtKB-SubCell"/>
</dbReference>
<evidence type="ECO:0000256" key="10">
    <source>
        <dbReference type="ARBA" id="ARBA00023237"/>
    </source>
</evidence>
<feature type="domain" description="TonB-dependent receptor plug" evidence="15">
    <location>
        <begin position="50"/>
        <end position="155"/>
    </location>
</feature>
<accession>A0A1H3Y306</accession>
<dbReference type="GO" id="GO:0015344">
    <property type="term" value="F:siderophore uptake transmembrane transporter activity"/>
    <property type="evidence" value="ECO:0007669"/>
    <property type="project" value="TreeGrafter"/>
</dbReference>
<dbReference type="AlphaFoldDB" id="A0A1H3Y306"/>
<evidence type="ECO:0000256" key="8">
    <source>
        <dbReference type="ARBA" id="ARBA00023136"/>
    </source>
</evidence>
<comment type="subcellular location">
    <subcellularLocation>
        <location evidence="1 11">Cell outer membrane</location>
        <topology evidence="1 11">Multi-pass membrane protein</topology>
    </subcellularLocation>
</comment>
<evidence type="ECO:0000256" key="5">
    <source>
        <dbReference type="ARBA" id="ARBA00022692"/>
    </source>
</evidence>
<dbReference type="InterPro" id="IPR012910">
    <property type="entry name" value="Plug_dom"/>
</dbReference>
<dbReference type="EMBL" id="FNRJ01000001">
    <property type="protein sequence ID" value="SEA06029.1"/>
    <property type="molecule type" value="Genomic_DNA"/>
</dbReference>
<proteinExistence type="inferred from homology"/>
<keyword evidence="9 16" id="KW-0675">Receptor</keyword>
<evidence type="ECO:0000256" key="13">
    <source>
        <dbReference type="SAM" id="SignalP"/>
    </source>
</evidence>
<dbReference type="Proteomes" id="UP000242469">
    <property type="component" value="Unassembled WGS sequence"/>
</dbReference>
<sequence length="707" mass="77579">MLLKPRHLSYVLTTMGILTISAAQAGTHLPSGTHALDTMTISATRSKLAAMDSPRTISVITADEISERIGSGGLQSLLEELPGIEFSRSGGLGGQLVTRGFNSNTGRTILAIDGERYRGRSTLQFNMIDPESIERIEVIRGPASALYGSDAMNGVINIVTRRAKIDPDQDFALSPKLRALQFESGSDMAGGRVELVGGGNGFDILIGAHNREAGDYDSPLGTADNSEYSMQGLDFNIGYRPSETSRWELSGRYQDVSTGRAGGLGGAPGAPYVKVNEDPIIERYLRLGYQGENWGALADSLDAGMYIRDFETDIYNRNAKSPNVTALAHIKVYSPTIFGGHITAQKQLGDHSLSYGGDFFHEAFDGRTRQINRYNTNGDLIGHVDWHPMERDSEMLNIGTYISDDWFINEKWSLSGTLRGDFSKIDIGDALASETPTQRAAFEDNLSNNFFAVTGSLGGIYRLTPDLHLVGNLSRGFRAPSGMDMTITSVAGTVTTLPSPQLEEETNITGELGLRWYGENTELNLTAYESRYKDLISLAHVSNDLYQRRNISEATIRGVEIDGRTRLTNNWSLKYALTSTRGTDDSTGTPLAYIAPLSGRVGLRYDGLGWYSEASVRAYKGKTRIDTSQERETASYAITNIYAGMDLDRVMGADWQDWKLRVGVENLFDREGRNPSINEDLNFSNELVGNPLVEPGRSFLVKLTVDY</sequence>
<evidence type="ECO:0000256" key="6">
    <source>
        <dbReference type="ARBA" id="ARBA00022729"/>
    </source>
</evidence>
<dbReference type="GO" id="GO:0044718">
    <property type="term" value="P:siderophore transmembrane transport"/>
    <property type="evidence" value="ECO:0007669"/>
    <property type="project" value="TreeGrafter"/>
</dbReference>
<dbReference type="InterPro" id="IPR036942">
    <property type="entry name" value="Beta-barrel_TonB_sf"/>
</dbReference>
<dbReference type="CDD" id="cd01347">
    <property type="entry name" value="ligand_gated_channel"/>
    <property type="match status" value="1"/>
</dbReference>
<organism evidence="16 17">
    <name type="scientific">Marinobacterium iners DSM 11526</name>
    <dbReference type="NCBI Taxonomy" id="1122198"/>
    <lineage>
        <taxon>Bacteria</taxon>
        <taxon>Pseudomonadati</taxon>
        <taxon>Pseudomonadota</taxon>
        <taxon>Gammaproteobacteria</taxon>
        <taxon>Oceanospirillales</taxon>
        <taxon>Oceanospirillaceae</taxon>
        <taxon>Marinobacterium</taxon>
    </lineage>
</organism>
<dbReference type="RefSeq" id="WP_091822153.1">
    <property type="nucleotide sequence ID" value="NZ_FNRJ01000001.1"/>
</dbReference>
<evidence type="ECO:0000256" key="9">
    <source>
        <dbReference type="ARBA" id="ARBA00023170"/>
    </source>
</evidence>
<dbReference type="InterPro" id="IPR037066">
    <property type="entry name" value="Plug_dom_sf"/>
</dbReference>
<evidence type="ECO:0000256" key="12">
    <source>
        <dbReference type="RuleBase" id="RU003357"/>
    </source>
</evidence>
<dbReference type="PANTHER" id="PTHR30069">
    <property type="entry name" value="TONB-DEPENDENT OUTER MEMBRANE RECEPTOR"/>
    <property type="match status" value="1"/>
</dbReference>
<dbReference type="SUPFAM" id="SSF56935">
    <property type="entry name" value="Porins"/>
    <property type="match status" value="1"/>
</dbReference>
<reference evidence="17" key="1">
    <citation type="submission" date="2016-10" db="EMBL/GenBank/DDBJ databases">
        <authorList>
            <person name="Varghese N."/>
            <person name="Submissions S."/>
        </authorList>
    </citation>
    <scope>NUCLEOTIDE SEQUENCE [LARGE SCALE GENOMIC DNA]</scope>
    <source>
        <strain evidence="17">DSM 11526</strain>
    </source>
</reference>
<keyword evidence="6 13" id="KW-0732">Signal</keyword>
<evidence type="ECO:0000256" key="1">
    <source>
        <dbReference type="ARBA" id="ARBA00004571"/>
    </source>
</evidence>
<keyword evidence="10 11" id="KW-0998">Cell outer membrane</keyword>
<keyword evidence="8 11" id="KW-0472">Membrane</keyword>
<evidence type="ECO:0000313" key="16">
    <source>
        <dbReference type="EMBL" id="SEA06029.1"/>
    </source>
</evidence>
<dbReference type="Gene3D" id="2.170.130.10">
    <property type="entry name" value="TonB-dependent receptor, plug domain"/>
    <property type="match status" value="1"/>
</dbReference>
<comment type="similarity">
    <text evidence="2">Belongs to the TonB-dependent receptor family. Hemoglobin/haptoglobin binding protein subfamily.</text>
</comment>
<feature type="domain" description="TonB-dependent receptor-like beta-barrel" evidence="14">
    <location>
        <begin position="229"/>
        <end position="667"/>
    </location>
</feature>
<dbReference type="PROSITE" id="PS52016">
    <property type="entry name" value="TONB_DEPENDENT_REC_3"/>
    <property type="match status" value="1"/>
</dbReference>
<gene>
    <name evidence="16" type="ORF">SAMN02745729_101358</name>
</gene>
<evidence type="ECO:0000256" key="2">
    <source>
        <dbReference type="ARBA" id="ARBA00008143"/>
    </source>
</evidence>
<evidence type="ECO:0000259" key="15">
    <source>
        <dbReference type="Pfam" id="PF07715"/>
    </source>
</evidence>
<evidence type="ECO:0000313" key="17">
    <source>
        <dbReference type="Proteomes" id="UP000242469"/>
    </source>
</evidence>
<keyword evidence="4 11" id="KW-1134">Transmembrane beta strand</keyword>
<dbReference type="Pfam" id="PF07715">
    <property type="entry name" value="Plug"/>
    <property type="match status" value="1"/>
</dbReference>
<keyword evidence="5 11" id="KW-0812">Transmembrane</keyword>
<keyword evidence="3 11" id="KW-0813">Transport</keyword>
<dbReference type="PANTHER" id="PTHR30069:SF29">
    <property type="entry name" value="HEMOGLOBIN AND HEMOGLOBIN-HAPTOGLOBIN-BINDING PROTEIN 1-RELATED"/>
    <property type="match status" value="1"/>
</dbReference>
<dbReference type="InterPro" id="IPR039426">
    <property type="entry name" value="TonB-dep_rcpt-like"/>
</dbReference>
<evidence type="ECO:0000256" key="11">
    <source>
        <dbReference type="PROSITE-ProRule" id="PRU01360"/>
    </source>
</evidence>
<name>A0A1H3Y306_9GAMM</name>
<keyword evidence="17" id="KW-1185">Reference proteome</keyword>
<evidence type="ECO:0000256" key="4">
    <source>
        <dbReference type="ARBA" id="ARBA00022452"/>
    </source>
</evidence>
<evidence type="ECO:0000256" key="7">
    <source>
        <dbReference type="ARBA" id="ARBA00023077"/>
    </source>
</evidence>
<evidence type="ECO:0000256" key="3">
    <source>
        <dbReference type="ARBA" id="ARBA00022448"/>
    </source>
</evidence>
<dbReference type="Gene3D" id="2.40.170.20">
    <property type="entry name" value="TonB-dependent receptor, beta-barrel domain"/>
    <property type="match status" value="1"/>
</dbReference>
<dbReference type="InterPro" id="IPR000531">
    <property type="entry name" value="Beta-barrel_TonB"/>
</dbReference>
<keyword evidence="7 12" id="KW-0798">TonB box</keyword>
<feature type="chain" id="PRO_5017289632" evidence="13">
    <location>
        <begin position="26"/>
        <end position="707"/>
    </location>
</feature>
<evidence type="ECO:0000259" key="14">
    <source>
        <dbReference type="Pfam" id="PF00593"/>
    </source>
</evidence>
<dbReference type="Pfam" id="PF00593">
    <property type="entry name" value="TonB_dep_Rec_b-barrel"/>
    <property type="match status" value="1"/>
</dbReference>